<dbReference type="EMBL" id="OU503046">
    <property type="protein sequence ID" value="CAI9771395.1"/>
    <property type="molecule type" value="Genomic_DNA"/>
</dbReference>
<gene>
    <name evidence="2" type="ORF">FPE_LOCUS18825</name>
</gene>
<dbReference type="Proteomes" id="UP000834106">
    <property type="component" value="Chromosome 11"/>
</dbReference>
<evidence type="ECO:0000313" key="3">
    <source>
        <dbReference type="Proteomes" id="UP000834106"/>
    </source>
</evidence>
<proteinExistence type="predicted"/>
<sequence length="110" mass="12213">MLELSSVTALAGKWPPSSTSKNPWKLLDTPVILIPLTPVRDGHCPEYSGEEQAIFVVGMVKAKPCVFIGAIQYLLVLATRVEVVNFPYLLVLFFLHFSWNIVFIGGPVIR</sequence>
<reference evidence="2" key="1">
    <citation type="submission" date="2023-05" db="EMBL/GenBank/DDBJ databases">
        <authorList>
            <person name="Huff M."/>
        </authorList>
    </citation>
    <scope>NUCLEOTIDE SEQUENCE</scope>
</reference>
<name>A0AAD1ZKT8_9LAMI</name>
<feature type="transmembrane region" description="Helical" evidence="1">
    <location>
        <begin position="88"/>
        <end position="109"/>
    </location>
</feature>
<keyword evidence="1" id="KW-1133">Transmembrane helix</keyword>
<dbReference type="AlphaFoldDB" id="A0AAD1ZKT8"/>
<protein>
    <submittedName>
        <fullName evidence="2">Uncharacterized protein</fullName>
    </submittedName>
</protein>
<feature type="transmembrane region" description="Helical" evidence="1">
    <location>
        <begin position="53"/>
        <end position="76"/>
    </location>
</feature>
<accession>A0AAD1ZKT8</accession>
<keyword evidence="3" id="KW-1185">Reference proteome</keyword>
<organism evidence="2 3">
    <name type="scientific">Fraxinus pennsylvanica</name>
    <dbReference type="NCBI Taxonomy" id="56036"/>
    <lineage>
        <taxon>Eukaryota</taxon>
        <taxon>Viridiplantae</taxon>
        <taxon>Streptophyta</taxon>
        <taxon>Embryophyta</taxon>
        <taxon>Tracheophyta</taxon>
        <taxon>Spermatophyta</taxon>
        <taxon>Magnoliopsida</taxon>
        <taxon>eudicotyledons</taxon>
        <taxon>Gunneridae</taxon>
        <taxon>Pentapetalae</taxon>
        <taxon>asterids</taxon>
        <taxon>lamiids</taxon>
        <taxon>Lamiales</taxon>
        <taxon>Oleaceae</taxon>
        <taxon>Oleeae</taxon>
        <taxon>Fraxinus</taxon>
    </lineage>
</organism>
<evidence type="ECO:0000256" key="1">
    <source>
        <dbReference type="SAM" id="Phobius"/>
    </source>
</evidence>
<evidence type="ECO:0000313" key="2">
    <source>
        <dbReference type="EMBL" id="CAI9771395.1"/>
    </source>
</evidence>
<keyword evidence="1" id="KW-0812">Transmembrane</keyword>
<keyword evidence="1" id="KW-0472">Membrane</keyword>